<keyword evidence="2 5" id="KW-0812">Transmembrane</keyword>
<proteinExistence type="predicted"/>
<keyword evidence="6" id="KW-0489">Methyltransferase</keyword>
<feature type="transmembrane region" description="Helical" evidence="5">
    <location>
        <begin position="6"/>
        <end position="23"/>
    </location>
</feature>
<dbReference type="Pfam" id="PF04191">
    <property type="entry name" value="PEMT"/>
    <property type="match status" value="1"/>
</dbReference>
<dbReference type="RefSeq" id="WP_092784346.1">
    <property type="nucleotide sequence ID" value="NZ_FNAP01000004.1"/>
</dbReference>
<dbReference type="STRING" id="69960.SAMN05421720_104102"/>
<dbReference type="GO" id="GO:0032259">
    <property type="term" value="P:methylation"/>
    <property type="evidence" value="ECO:0007669"/>
    <property type="project" value="UniProtKB-KW"/>
</dbReference>
<evidence type="ECO:0000256" key="3">
    <source>
        <dbReference type="ARBA" id="ARBA00022989"/>
    </source>
</evidence>
<dbReference type="Proteomes" id="UP000199412">
    <property type="component" value="Unassembled WGS sequence"/>
</dbReference>
<dbReference type="OrthoDB" id="9789029at2"/>
<dbReference type="GO" id="GO:0012505">
    <property type="term" value="C:endomembrane system"/>
    <property type="evidence" value="ECO:0007669"/>
    <property type="project" value="UniProtKB-SubCell"/>
</dbReference>
<feature type="transmembrane region" description="Helical" evidence="5">
    <location>
        <begin position="43"/>
        <end position="62"/>
    </location>
</feature>
<protein>
    <submittedName>
        <fullName evidence="6">Protein-S-isoprenylcysteine O-methyltransferase Ste14</fullName>
    </submittedName>
</protein>
<dbReference type="AlphaFoldDB" id="A0A1G7AUY0"/>
<keyword evidence="7" id="KW-1185">Reference proteome</keyword>
<evidence type="ECO:0000256" key="4">
    <source>
        <dbReference type="ARBA" id="ARBA00023136"/>
    </source>
</evidence>
<keyword evidence="4 5" id="KW-0472">Membrane</keyword>
<evidence type="ECO:0000313" key="7">
    <source>
        <dbReference type="Proteomes" id="UP000199412"/>
    </source>
</evidence>
<feature type="transmembrane region" description="Helical" evidence="5">
    <location>
        <begin position="74"/>
        <end position="91"/>
    </location>
</feature>
<name>A0A1G7AUY0_9PROT</name>
<evidence type="ECO:0000313" key="6">
    <source>
        <dbReference type="EMBL" id="SDE18649.1"/>
    </source>
</evidence>
<reference evidence="6 7" key="1">
    <citation type="submission" date="2016-10" db="EMBL/GenBank/DDBJ databases">
        <authorList>
            <person name="de Groot N.N."/>
        </authorList>
    </citation>
    <scope>NUCLEOTIDE SEQUENCE [LARGE SCALE GENOMIC DNA]</scope>
    <source>
        <strain evidence="6 7">ATCC 700224</strain>
    </source>
</reference>
<dbReference type="InterPro" id="IPR007318">
    <property type="entry name" value="Phopholipid_MeTrfase"/>
</dbReference>
<evidence type="ECO:0000256" key="1">
    <source>
        <dbReference type="ARBA" id="ARBA00004127"/>
    </source>
</evidence>
<accession>A0A1G7AUY0</accession>
<dbReference type="GO" id="GO:0008168">
    <property type="term" value="F:methyltransferase activity"/>
    <property type="evidence" value="ECO:0007669"/>
    <property type="project" value="UniProtKB-KW"/>
</dbReference>
<evidence type="ECO:0000256" key="5">
    <source>
        <dbReference type="SAM" id="Phobius"/>
    </source>
</evidence>
<keyword evidence="3 5" id="KW-1133">Transmembrane helix</keyword>
<dbReference type="EMBL" id="FNAP01000004">
    <property type="protein sequence ID" value="SDE18649.1"/>
    <property type="molecule type" value="Genomic_DNA"/>
</dbReference>
<comment type="subcellular location">
    <subcellularLocation>
        <location evidence="1">Endomembrane system</location>
        <topology evidence="1">Multi-pass membrane protein</topology>
    </subcellularLocation>
</comment>
<keyword evidence="6" id="KW-0808">Transferase</keyword>
<feature type="transmembrane region" description="Helical" evidence="5">
    <location>
        <begin position="131"/>
        <end position="161"/>
    </location>
</feature>
<dbReference type="Gene3D" id="1.20.120.1630">
    <property type="match status" value="1"/>
</dbReference>
<sequence length="202" mass="22837">MDWDTHALYAALWASFGLGHSVFSNQGMKRRLRGLGRWYRLAYNAVATLHISIVFAVGLWLLGDAPPFDLPWTIRVVMLGAAGLGVWMMVWSSQYYDMGRLAGTRQIREPEAPEDEPLRLDGPHRYVRHPFYAAGLLIVWGLALSPFGLATALWASIYLIVGGKIEERRLLRLYGEAYADYRRRIPGFIPAPLLGRRPLPEA</sequence>
<organism evidence="6 7">
    <name type="scientific">Rhodospira trueperi</name>
    <dbReference type="NCBI Taxonomy" id="69960"/>
    <lineage>
        <taxon>Bacteria</taxon>
        <taxon>Pseudomonadati</taxon>
        <taxon>Pseudomonadota</taxon>
        <taxon>Alphaproteobacteria</taxon>
        <taxon>Rhodospirillales</taxon>
        <taxon>Rhodospirillaceae</taxon>
        <taxon>Rhodospira</taxon>
    </lineage>
</organism>
<evidence type="ECO:0000256" key="2">
    <source>
        <dbReference type="ARBA" id="ARBA00022692"/>
    </source>
</evidence>
<gene>
    <name evidence="6" type="ORF">SAMN05421720_104102</name>
</gene>